<proteinExistence type="predicted"/>
<dbReference type="EMBL" id="JACQXR010000034">
    <property type="protein sequence ID" value="MBI4726170.1"/>
    <property type="molecule type" value="Genomic_DNA"/>
</dbReference>
<keyword evidence="1" id="KW-0732">Signal</keyword>
<protein>
    <submittedName>
        <fullName evidence="2">Uncharacterized protein</fullName>
    </submittedName>
</protein>
<evidence type="ECO:0000313" key="2">
    <source>
        <dbReference type="EMBL" id="MBI4726170.1"/>
    </source>
</evidence>
<feature type="signal peptide" evidence="1">
    <location>
        <begin position="1"/>
        <end position="20"/>
    </location>
</feature>
<reference evidence="2" key="1">
    <citation type="submission" date="2020-07" db="EMBL/GenBank/DDBJ databases">
        <title>Huge and variable diversity of episymbiotic CPR bacteria and DPANN archaea in groundwater ecosystems.</title>
        <authorList>
            <person name="He C.Y."/>
            <person name="Keren R."/>
            <person name="Whittaker M."/>
            <person name="Farag I.F."/>
            <person name="Doudna J."/>
            <person name="Cate J.H.D."/>
            <person name="Banfield J.F."/>
        </authorList>
    </citation>
    <scope>NUCLEOTIDE SEQUENCE</scope>
    <source>
        <strain evidence="2">NC_groundwater_1520_Pr4_B-0.1um_53_5</strain>
    </source>
</reference>
<gene>
    <name evidence="2" type="ORF">HY768_02920</name>
</gene>
<comment type="caution">
    <text evidence="2">The sequence shown here is derived from an EMBL/GenBank/DDBJ whole genome shotgun (WGS) entry which is preliminary data.</text>
</comment>
<sequence length="429" mass="47523">MKKTLLLVLILAAALGTGFAQVLPGAVNDSTSSFTGGLGFTMIDGKPYFTLQLAPELRFSKLGVGLDVTLLIDKDGNLRKNEWKPASKMARLVRYISWGSKPDKFYTRVGALDATTLGNGFLMNNYNNRADDLNRKIGMELNLKFPWGDAPTMFGFQSMISNFGRSELYGFRGFVCPLANTGIPIAKGFELGGTVVSDVDPDQDKANKDGVTAFGADLGLPIINISILASRIYYDFGQIKEFGHGSAVGISALISFPGNAVTLGAKLEQRFLGQRFLPQYFDMFYEVDRFRVVDSIPTWKSASINEVTEARNGTYGEISGNVIGKVRIMGSGYKTRGADSTGILHIEANAPDLIPKGDVRAYYDQKNIQSLSDLFAKKENMLVTTDIGYQAYWKLWMYLTYQVAYEKQDDDSYLTRKKFSTRLALKFNF</sequence>
<evidence type="ECO:0000256" key="1">
    <source>
        <dbReference type="SAM" id="SignalP"/>
    </source>
</evidence>
<dbReference type="AlphaFoldDB" id="A0A933MJY3"/>
<dbReference type="Proteomes" id="UP000736328">
    <property type="component" value="Unassembled WGS sequence"/>
</dbReference>
<feature type="chain" id="PRO_5037780634" evidence="1">
    <location>
        <begin position="21"/>
        <end position="429"/>
    </location>
</feature>
<accession>A0A933MJY3</accession>
<evidence type="ECO:0000313" key="3">
    <source>
        <dbReference type="Proteomes" id="UP000736328"/>
    </source>
</evidence>
<name>A0A933MJY3_UNCT6</name>
<organism evidence="2 3">
    <name type="scientific">candidate division TA06 bacterium</name>
    <dbReference type="NCBI Taxonomy" id="2250710"/>
    <lineage>
        <taxon>Bacteria</taxon>
        <taxon>Bacteria division TA06</taxon>
    </lineage>
</organism>